<dbReference type="InterPro" id="IPR042099">
    <property type="entry name" value="ANL_N_sf"/>
</dbReference>
<keyword evidence="2 8" id="KW-0436">Ligase</keyword>
<comment type="caution">
    <text evidence="8">The sequence shown here is derived from an EMBL/GenBank/DDBJ whole genome shotgun (WGS) entry which is preliminary data.</text>
</comment>
<dbReference type="InterPro" id="IPR020845">
    <property type="entry name" value="AMP-binding_CS"/>
</dbReference>
<dbReference type="AlphaFoldDB" id="A0A1X3GIF0"/>
<evidence type="ECO:0000256" key="5">
    <source>
        <dbReference type="ARBA" id="ARBA00067668"/>
    </source>
</evidence>
<dbReference type="SUPFAM" id="SSF56801">
    <property type="entry name" value="Acetyl-CoA synthetase-like"/>
    <property type="match status" value="1"/>
</dbReference>
<dbReference type="Proteomes" id="UP000193553">
    <property type="component" value="Unassembled WGS sequence"/>
</dbReference>
<evidence type="ECO:0000259" key="6">
    <source>
        <dbReference type="Pfam" id="PF00501"/>
    </source>
</evidence>
<name>A0A1X3GIF0_9BRAD</name>
<evidence type="ECO:0000256" key="3">
    <source>
        <dbReference type="ARBA" id="ARBA00051915"/>
    </source>
</evidence>
<sequence length="534" mass="57406">MVHGNRDAGGTSPPREEFLAVRYYDWIAHHGRRTPNKIAVIDLASERRFTYAQLDARISRLASFLRHALKVSRGERVAVLALNTTDTLEVQFACGRLGAIFVPLNTRLTVPELQFITADCAPKVMIHDTDLAETALAVARLCGIATSLLLGPSGTYEAGIAAAKPLEKIEEVTLDDVSTIMYTSGTTGHPKGATITHGMTFWNCVNLGGPACIGPSSVLLTVLPLFHTGGLNCYTNPVLHAGGTVMIMRAFDPGTALGLINDPAQGINVFFGVPAIYQFMAQHPAFATTDLGRLIVGGVGGAPMPVPLLKVWEARGVALQQGYGMTETSPAVLVLDREDAARKAGSAGKPVLHTEVRIVRPDGGDADVGELGELWVKGPNITPGYWNRPEANKTSFTDGWLHTGDATRVDEEGFYYIVDRWKDMYISGGENVYPAEVENVLHQLDAIAEAAVIGIPDPQWGEVGLAIVAAKPGQRLTETDVFAHCAANLARFKCPRQVRFVDALPRNATGKIHKPTLRKEFSGASEVDKKAANA</sequence>
<dbReference type="PROSITE" id="PS00455">
    <property type="entry name" value="AMP_BINDING"/>
    <property type="match status" value="1"/>
</dbReference>
<dbReference type="Gene3D" id="3.30.300.30">
    <property type="match status" value="1"/>
</dbReference>
<proteinExistence type="inferred from homology"/>
<evidence type="ECO:0000256" key="4">
    <source>
        <dbReference type="ARBA" id="ARBA00066616"/>
    </source>
</evidence>
<evidence type="ECO:0000256" key="2">
    <source>
        <dbReference type="ARBA" id="ARBA00022598"/>
    </source>
</evidence>
<dbReference type="InterPro" id="IPR045851">
    <property type="entry name" value="AMP-bd_C_sf"/>
</dbReference>
<dbReference type="Gene3D" id="3.40.50.12780">
    <property type="entry name" value="N-terminal domain of ligase-like"/>
    <property type="match status" value="1"/>
</dbReference>
<comment type="similarity">
    <text evidence="1">Belongs to the ATP-dependent AMP-binding enzyme family.</text>
</comment>
<dbReference type="InterPro" id="IPR025110">
    <property type="entry name" value="AMP-bd_C"/>
</dbReference>
<evidence type="ECO:0000313" key="9">
    <source>
        <dbReference type="Proteomes" id="UP000193553"/>
    </source>
</evidence>
<dbReference type="EMBL" id="NAFI01000188">
    <property type="protein sequence ID" value="OSJ02983.1"/>
    <property type="molecule type" value="Genomic_DNA"/>
</dbReference>
<evidence type="ECO:0000313" key="8">
    <source>
        <dbReference type="EMBL" id="OSJ02983.1"/>
    </source>
</evidence>
<dbReference type="OrthoDB" id="9803968at2"/>
<gene>
    <name evidence="8" type="ORF">BSZ18_33955</name>
</gene>
<comment type="catalytic activity">
    <reaction evidence="3">
        <text>3-(methylsulfanyl)propanoate + ATP + CoA = 3-(methylsulfanyl)propanoyl-CoA + AMP + diphosphate</text>
        <dbReference type="Rhea" id="RHEA:43052"/>
        <dbReference type="ChEBI" id="CHEBI:30616"/>
        <dbReference type="ChEBI" id="CHEBI:33019"/>
        <dbReference type="ChEBI" id="CHEBI:49016"/>
        <dbReference type="ChEBI" id="CHEBI:57287"/>
        <dbReference type="ChEBI" id="CHEBI:82815"/>
        <dbReference type="ChEBI" id="CHEBI:456215"/>
        <dbReference type="EC" id="6.2.1.44"/>
    </reaction>
    <physiologicalReaction direction="left-to-right" evidence="3">
        <dbReference type="Rhea" id="RHEA:43053"/>
    </physiologicalReaction>
</comment>
<dbReference type="InterPro" id="IPR000873">
    <property type="entry name" value="AMP-dep_synth/lig_dom"/>
</dbReference>
<feature type="domain" description="AMP-binding enzyme C-terminal" evidence="7">
    <location>
        <begin position="436"/>
        <end position="511"/>
    </location>
</feature>
<dbReference type="EC" id="6.2.1.44" evidence="4"/>
<dbReference type="CDD" id="cd17631">
    <property type="entry name" value="FACL_FadD13-like"/>
    <property type="match status" value="1"/>
</dbReference>
<dbReference type="PANTHER" id="PTHR43201:SF5">
    <property type="entry name" value="MEDIUM-CHAIN ACYL-COA LIGASE ACSF2, MITOCHONDRIAL"/>
    <property type="match status" value="1"/>
</dbReference>
<protein>
    <recommendedName>
        <fullName evidence="5">3-methylmercaptopropionyl-CoA ligase</fullName>
        <ecNumber evidence="4">6.2.1.44</ecNumber>
    </recommendedName>
</protein>
<dbReference type="PANTHER" id="PTHR43201">
    <property type="entry name" value="ACYL-COA SYNTHETASE"/>
    <property type="match status" value="1"/>
</dbReference>
<dbReference type="Pfam" id="PF13193">
    <property type="entry name" value="AMP-binding_C"/>
    <property type="match status" value="1"/>
</dbReference>
<dbReference type="GO" id="GO:0006631">
    <property type="term" value="P:fatty acid metabolic process"/>
    <property type="evidence" value="ECO:0007669"/>
    <property type="project" value="TreeGrafter"/>
</dbReference>
<organism evidence="8 9">
    <name type="scientific">Bradyrhizobium canariense</name>
    <dbReference type="NCBI Taxonomy" id="255045"/>
    <lineage>
        <taxon>Bacteria</taxon>
        <taxon>Pseudomonadati</taxon>
        <taxon>Pseudomonadota</taxon>
        <taxon>Alphaproteobacteria</taxon>
        <taxon>Hyphomicrobiales</taxon>
        <taxon>Nitrobacteraceae</taxon>
        <taxon>Bradyrhizobium</taxon>
    </lineage>
</organism>
<dbReference type="Pfam" id="PF00501">
    <property type="entry name" value="AMP-binding"/>
    <property type="match status" value="1"/>
</dbReference>
<dbReference type="FunFam" id="3.30.300.30:FF:000008">
    <property type="entry name" value="2,3-dihydroxybenzoate-AMP ligase"/>
    <property type="match status" value="1"/>
</dbReference>
<evidence type="ECO:0000256" key="1">
    <source>
        <dbReference type="ARBA" id="ARBA00006432"/>
    </source>
</evidence>
<reference evidence="8 9" key="1">
    <citation type="submission" date="2017-03" db="EMBL/GenBank/DDBJ databases">
        <title>Whole genome sequences of fourteen strains of Bradyrhizobium canariense and one strain of Bradyrhizobium japonicum isolated from Lupinus (Papilionoideae: Genisteae) species in Algeria.</title>
        <authorList>
            <person name="Crovadore J."/>
            <person name="Chekireb D."/>
            <person name="Brachmann A."/>
            <person name="Chablais R."/>
            <person name="Cochard B."/>
            <person name="Lefort F."/>
        </authorList>
    </citation>
    <scope>NUCLEOTIDE SEQUENCE [LARGE SCALE GENOMIC DNA]</scope>
    <source>
        <strain evidence="8 9">UBMA195</strain>
    </source>
</reference>
<evidence type="ECO:0000259" key="7">
    <source>
        <dbReference type="Pfam" id="PF13193"/>
    </source>
</evidence>
<feature type="domain" description="AMP-dependent synthetase/ligase" evidence="6">
    <location>
        <begin position="29"/>
        <end position="386"/>
    </location>
</feature>
<dbReference type="GO" id="GO:0031956">
    <property type="term" value="F:medium-chain fatty acid-CoA ligase activity"/>
    <property type="evidence" value="ECO:0007669"/>
    <property type="project" value="TreeGrafter"/>
</dbReference>
<accession>A0A1X3GIF0</accession>